<reference evidence="2" key="1">
    <citation type="journal article" date="2021" name="Proc. Natl. Acad. Sci. U.S.A.">
        <title>A Catalog of Tens of Thousands of Viruses from Human Metagenomes Reveals Hidden Associations with Chronic Diseases.</title>
        <authorList>
            <person name="Tisza M.J."/>
            <person name="Buck C.B."/>
        </authorList>
    </citation>
    <scope>NUCLEOTIDE SEQUENCE</scope>
    <source>
        <strain evidence="2">CtJjf17</strain>
    </source>
</reference>
<dbReference type="SUPFAM" id="SSF47413">
    <property type="entry name" value="lambda repressor-like DNA-binding domains"/>
    <property type="match status" value="1"/>
</dbReference>
<dbReference type="Gene3D" id="1.10.260.40">
    <property type="entry name" value="lambda repressor-like DNA-binding domains"/>
    <property type="match status" value="1"/>
</dbReference>
<dbReference type="EMBL" id="BK032560">
    <property type="protein sequence ID" value="DAF47858.1"/>
    <property type="molecule type" value="Genomic_DNA"/>
</dbReference>
<organism evidence="2">
    <name type="scientific">Siphoviridae sp. ctJjf17</name>
    <dbReference type="NCBI Taxonomy" id="2827839"/>
    <lineage>
        <taxon>Viruses</taxon>
        <taxon>Duplodnaviria</taxon>
        <taxon>Heunggongvirae</taxon>
        <taxon>Uroviricota</taxon>
        <taxon>Caudoviricetes</taxon>
    </lineage>
</organism>
<evidence type="ECO:0000313" key="2">
    <source>
        <dbReference type="EMBL" id="DAF47858.1"/>
    </source>
</evidence>
<proteinExistence type="predicted"/>
<dbReference type="CDD" id="cd00093">
    <property type="entry name" value="HTH_XRE"/>
    <property type="match status" value="1"/>
</dbReference>
<sequence length="194" mass="22482">MTKLYSEDNLFTTFNNIEKIKKSKEERKLNKVIRVEEMIKAIKEHYNLNAPMLAHNLGVDVQAIYRWEKGGRPNIKRYNKIKELYEEIAKEDETETLEQPETTLKPLEIANKEILEDVTAGTPFIKLSLYENDFFPSGEPYYVNYQKISEIVAGVLGGSSIHFKGERKSGLLVEETPTEVLELIRKTIKENEKN</sequence>
<dbReference type="PROSITE" id="PS50943">
    <property type="entry name" value="HTH_CROC1"/>
    <property type="match status" value="1"/>
</dbReference>
<dbReference type="InterPro" id="IPR001387">
    <property type="entry name" value="Cro/C1-type_HTH"/>
</dbReference>
<dbReference type="GO" id="GO:0003677">
    <property type="term" value="F:DNA binding"/>
    <property type="evidence" value="ECO:0007669"/>
    <property type="project" value="InterPro"/>
</dbReference>
<feature type="domain" description="HTH cro/C1-type" evidence="1">
    <location>
        <begin position="39"/>
        <end position="97"/>
    </location>
</feature>
<evidence type="ECO:0000259" key="1">
    <source>
        <dbReference type="PROSITE" id="PS50943"/>
    </source>
</evidence>
<protein>
    <submittedName>
        <fullName evidence="2">Antitoxin</fullName>
    </submittedName>
</protein>
<accession>A0A8S5SAY1</accession>
<dbReference type="InterPro" id="IPR010982">
    <property type="entry name" value="Lambda_DNA-bd_dom_sf"/>
</dbReference>
<name>A0A8S5SAY1_9CAUD</name>